<keyword evidence="3" id="KW-1185">Reference proteome</keyword>
<evidence type="ECO:0000313" key="2">
    <source>
        <dbReference type="EMBL" id="OAK56302.1"/>
    </source>
</evidence>
<dbReference type="Pfam" id="PF19650">
    <property type="entry name" value="DUF6153"/>
    <property type="match status" value="1"/>
</dbReference>
<comment type="caution">
    <text evidence="2">The sequence shown here is derived from an EMBL/GenBank/DDBJ whole genome shotgun (WGS) entry which is preliminary data.</text>
</comment>
<dbReference type="Proteomes" id="UP000077519">
    <property type="component" value="Unassembled WGS sequence"/>
</dbReference>
<keyword evidence="1" id="KW-0472">Membrane</keyword>
<feature type="transmembrane region" description="Helical" evidence="1">
    <location>
        <begin position="12"/>
        <end position="34"/>
    </location>
</feature>
<sequence length="136" mass="14614">MRPAIQHRRRGPLSVTGVLVALTVFGVLLMHSVMPVTSMNGPQMTARHSAMAPTPRVDSSVPVAFGEHDCPSGHQMMHPCVGTTVSWPALTIPSVSIDATPSLLSANGLDARAVTTQERAPPWTLWELDRSVTLRV</sequence>
<protein>
    <submittedName>
        <fullName evidence="2">Uncharacterized protein</fullName>
    </submittedName>
</protein>
<keyword evidence="1" id="KW-0812">Transmembrane</keyword>
<gene>
    <name evidence="2" type="ORF">A3K89_17620</name>
</gene>
<organism evidence="2 3">
    <name type="scientific">Rhodococcoides kyotonense</name>
    <dbReference type="NCBI Taxonomy" id="398843"/>
    <lineage>
        <taxon>Bacteria</taxon>
        <taxon>Bacillati</taxon>
        <taxon>Actinomycetota</taxon>
        <taxon>Actinomycetes</taxon>
        <taxon>Mycobacteriales</taxon>
        <taxon>Nocardiaceae</taxon>
        <taxon>Rhodococcoides</taxon>
    </lineage>
</organism>
<dbReference type="RefSeq" id="WP_068422667.1">
    <property type="nucleotide sequence ID" value="NZ_LVHI01000005.1"/>
</dbReference>
<evidence type="ECO:0000313" key="3">
    <source>
        <dbReference type="Proteomes" id="UP000077519"/>
    </source>
</evidence>
<proteinExistence type="predicted"/>
<dbReference type="EMBL" id="LVHI01000005">
    <property type="protein sequence ID" value="OAK56302.1"/>
    <property type="molecule type" value="Genomic_DNA"/>
</dbReference>
<evidence type="ECO:0000256" key="1">
    <source>
        <dbReference type="SAM" id="Phobius"/>
    </source>
</evidence>
<accession>A0A177YL33</accession>
<dbReference type="AlphaFoldDB" id="A0A177YL33"/>
<name>A0A177YL33_9NOCA</name>
<dbReference type="InterPro" id="IPR046151">
    <property type="entry name" value="DUF6153"/>
</dbReference>
<keyword evidence="1" id="KW-1133">Transmembrane helix</keyword>
<reference evidence="2 3" key="1">
    <citation type="submission" date="2016-03" db="EMBL/GenBank/DDBJ databases">
        <title>Genome sequence of Rhodococcus kyotonensis KB10.</title>
        <authorList>
            <person name="Jeong H."/>
            <person name="Hong C.E."/>
            <person name="Jo S.H."/>
            <person name="Park J.M."/>
        </authorList>
    </citation>
    <scope>NUCLEOTIDE SEQUENCE [LARGE SCALE GENOMIC DNA]</scope>
    <source>
        <strain evidence="2 3">KB10</strain>
    </source>
</reference>